<protein>
    <submittedName>
        <fullName evidence="4">Uncharacterized protein</fullName>
    </submittedName>
</protein>
<evidence type="ECO:0000256" key="1">
    <source>
        <dbReference type="ARBA" id="ARBA00007817"/>
    </source>
</evidence>
<evidence type="ECO:0000256" key="2">
    <source>
        <dbReference type="ARBA" id="ARBA00022980"/>
    </source>
</evidence>
<dbReference type="Gene3D" id="3.30.1360.210">
    <property type="match status" value="1"/>
</dbReference>
<name>A0A292PS05_9PEZI</name>
<keyword evidence="2" id="KW-0689">Ribosomal protein</keyword>
<dbReference type="PANTHER" id="PTHR10064">
    <property type="entry name" value="60S RIBOSOMAL PROTEIN L22"/>
    <property type="match status" value="1"/>
</dbReference>
<dbReference type="GO" id="GO:0002181">
    <property type="term" value="P:cytoplasmic translation"/>
    <property type="evidence" value="ECO:0007669"/>
    <property type="project" value="TreeGrafter"/>
</dbReference>
<dbReference type="GO" id="GO:1990904">
    <property type="term" value="C:ribonucleoprotein complex"/>
    <property type="evidence" value="ECO:0007669"/>
    <property type="project" value="UniProtKB-KW"/>
</dbReference>
<dbReference type="GO" id="GO:0003723">
    <property type="term" value="F:RNA binding"/>
    <property type="evidence" value="ECO:0007669"/>
    <property type="project" value="TreeGrafter"/>
</dbReference>
<dbReference type="GO" id="GO:0005840">
    <property type="term" value="C:ribosome"/>
    <property type="evidence" value="ECO:0007669"/>
    <property type="project" value="UniProtKB-KW"/>
</dbReference>
<organism evidence="4 5">
    <name type="scientific">Tuber aestivum</name>
    <name type="common">summer truffle</name>
    <dbReference type="NCBI Taxonomy" id="59557"/>
    <lineage>
        <taxon>Eukaryota</taxon>
        <taxon>Fungi</taxon>
        <taxon>Dikarya</taxon>
        <taxon>Ascomycota</taxon>
        <taxon>Pezizomycotina</taxon>
        <taxon>Pezizomycetes</taxon>
        <taxon>Pezizales</taxon>
        <taxon>Tuberaceae</taxon>
        <taxon>Tuber</taxon>
    </lineage>
</organism>
<dbReference type="PANTHER" id="PTHR10064:SF31">
    <property type="entry name" value="LARGE RIBOSOMAL SUBUNIT PROTEIN EL22A-RELATED"/>
    <property type="match status" value="1"/>
</dbReference>
<evidence type="ECO:0000313" key="4">
    <source>
        <dbReference type="EMBL" id="CUS09253.1"/>
    </source>
</evidence>
<accession>A0A292PS05</accession>
<evidence type="ECO:0000313" key="5">
    <source>
        <dbReference type="Proteomes" id="UP001412239"/>
    </source>
</evidence>
<dbReference type="GO" id="GO:0003735">
    <property type="term" value="F:structural constituent of ribosome"/>
    <property type="evidence" value="ECO:0007669"/>
    <property type="project" value="InterPro"/>
</dbReference>
<dbReference type="EMBL" id="LN891091">
    <property type="protein sequence ID" value="CUS09253.1"/>
    <property type="molecule type" value="Genomic_DNA"/>
</dbReference>
<dbReference type="InterPro" id="IPR002671">
    <property type="entry name" value="Ribosomal_eL22"/>
</dbReference>
<keyword evidence="5" id="KW-1185">Reference proteome</keyword>
<dbReference type="Proteomes" id="UP001412239">
    <property type="component" value="Unassembled WGS sequence"/>
</dbReference>
<evidence type="ECO:0000256" key="3">
    <source>
        <dbReference type="ARBA" id="ARBA00023274"/>
    </source>
</evidence>
<sequence length="153" mass="17075">MAPNTKSAKAAKPAKVTRKFVIDASRPAGDKIFDVSQFEKFLHDKIKIDGRVGNLGDVVQISQEGDGKIVVLAHIQFSGRYLKYLYDLTLFMEKGRRWANRACVGPRSTLRSTNSGIGFASLPLRPVFTNLSSTMLSMMALMMMRIRFEVMLG</sequence>
<gene>
    <name evidence="4" type="ORF">GSTUAT00006679001</name>
</gene>
<comment type="similarity">
    <text evidence="1">Belongs to the eukaryotic ribosomal protein eL22 family.</text>
</comment>
<dbReference type="Pfam" id="PF01776">
    <property type="entry name" value="Ribosomal_L22e"/>
    <property type="match status" value="1"/>
</dbReference>
<dbReference type="InterPro" id="IPR038526">
    <property type="entry name" value="Ribosomal_eL22_sf"/>
</dbReference>
<keyword evidence="3" id="KW-0687">Ribonucleoprotein</keyword>
<proteinExistence type="inferred from homology"/>
<reference evidence="4" key="1">
    <citation type="submission" date="2015-10" db="EMBL/GenBank/DDBJ databases">
        <authorList>
            <person name="Regsiter A."/>
            <person name="william w."/>
        </authorList>
    </citation>
    <scope>NUCLEOTIDE SEQUENCE</scope>
    <source>
        <strain evidence="4">Montdore</strain>
    </source>
</reference>
<dbReference type="AlphaFoldDB" id="A0A292PS05"/>